<dbReference type="CDD" id="cd06225">
    <property type="entry name" value="HAMP"/>
    <property type="match status" value="1"/>
</dbReference>
<dbReference type="Pfam" id="PF06580">
    <property type="entry name" value="His_kinase"/>
    <property type="match status" value="1"/>
</dbReference>
<dbReference type="Pfam" id="PF02518">
    <property type="entry name" value="HATPase_c"/>
    <property type="match status" value="1"/>
</dbReference>
<dbReference type="PRINTS" id="PR00344">
    <property type="entry name" value="BCTRLSENSOR"/>
</dbReference>
<dbReference type="PANTHER" id="PTHR34220">
    <property type="entry name" value="SENSOR HISTIDINE KINASE YPDA"/>
    <property type="match status" value="1"/>
</dbReference>
<evidence type="ECO:0000313" key="12">
    <source>
        <dbReference type="EMBL" id="MFD2699054.1"/>
    </source>
</evidence>
<keyword evidence="7 12" id="KW-0418">Kinase</keyword>
<keyword evidence="6 12" id="KW-0808">Transferase</keyword>
<evidence type="ECO:0000256" key="8">
    <source>
        <dbReference type="ARBA" id="ARBA00023012"/>
    </source>
</evidence>
<evidence type="ECO:0000256" key="4">
    <source>
        <dbReference type="ARBA" id="ARBA00022475"/>
    </source>
</evidence>
<dbReference type="GO" id="GO:0004673">
    <property type="term" value="F:protein histidine kinase activity"/>
    <property type="evidence" value="ECO:0007669"/>
    <property type="project" value="UniProtKB-EC"/>
</dbReference>
<organism evidence="12 13">
    <name type="scientific">Paenibacillus shunpengii</name>
    <dbReference type="NCBI Taxonomy" id="2054424"/>
    <lineage>
        <taxon>Bacteria</taxon>
        <taxon>Bacillati</taxon>
        <taxon>Bacillota</taxon>
        <taxon>Bacilli</taxon>
        <taxon>Bacillales</taxon>
        <taxon>Paenibacillaceae</taxon>
        <taxon>Paenibacillus</taxon>
    </lineage>
</organism>
<dbReference type="Gene3D" id="3.30.565.10">
    <property type="entry name" value="Histidine kinase-like ATPase, C-terminal domain"/>
    <property type="match status" value="1"/>
</dbReference>
<dbReference type="PROSITE" id="PS50885">
    <property type="entry name" value="HAMP"/>
    <property type="match status" value="1"/>
</dbReference>
<reference evidence="13" key="1">
    <citation type="journal article" date="2019" name="Int. J. Syst. Evol. Microbiol.">
        <title>The Global Catalogue of Microorganisms (GCM) 10K type strain sequencing project: providing services to taxonomists for standard genome sequencing and annotation.</title>
        <authorList>
            <consortium name="The Broad Institute Genomics Platform"/>
            <consortium name="The Broad Institute Genome Sequencing Center for Infectious Disease"/>
            <person name="Wu L."/>
            <person name="Ma J."/>
        </authorList>
    </citation>
    <scope>NUCLEOTIDE SEQUENCE [LARGE SCALE GENOMIC DNA]</scope>
    <source>
        <strain evidence="13">KCTC 33849</strain>
    </source>
</reference>
<dbReference type="Gene3D" id="6.10.340.10">
    <property type="match status" value="1"/>
</dbReference>
<evidence type="ECO:0000256" key="1">
    <source>
        <dbReference type="ARBA" id="ARBA00000085"/>
    </source>
</evidence>
<evidence type="ECO:0000256" key="6">
    <source>
        <dbReference type="ARBA" id="ARBA00022679"/>
    </source>
</evidence>
<dbReference type="SUPFAM" id="SSF55874">
    <property type="entry name" value="ATPase domain of HSP90 chaperone/DNA topoisomerase II/histidine kinase"/>
    <property type="match status" value="1"/>
</dbReference>
<feature type="transmembrane region" description="Helical" evidence="10">
    <location>
        <begin position="180"/>
        <end position="199"/>
    </location>
</feature>
<keyword evidence="5" id="KW-0597">Phosphoprotein</keyword>
<evidence type="ECO:0000313" key="13">
    <source>
        <dbReference type="Proteomes" id="UP001597540"/>
    </source>
</evidence>
<keyword evidence="4" id="KW-1003">Cell membrane</keyword>
<sequence>MIHIKTKLMLFFTVLIVLISALALYLYQNNSNSLTQYDQILKRFFLLNEINQRTVQVSGSIQAFVQSSASDPELLENYERQADELGQLNSTILPEIENDMNYVLVKNYSNMISSFLEQGRQTIDQARGTDLAAYYERMTQTDRTAGFIQDTTLKLINSELSNYQTFYDLMNAKNEHLQNMAVYAFLAAALLCTLFTFWFSEGITNPIRRLSAAARQISRGNLAVSEVKVNSRDELQFLAETFNGMCANIRQLVAEMKQKSELDALVKKMEIRSLQNQINPHFLFNTLNMVSKMAYVEGAEKTSDLVDSISALLRYNLKKMHNDVVLRDEIAIVREYFYIQQMRFGERIHFSETIDESCLSYVVPSLTIQPLIENSFVHGIESYEDGGELSLHIYRQDDLVIVEIRDNGIGMKEEQISKLLRQSVPPDGTTAVTLGHETTEGYSAGREEQRWTENVPSPPSANGIGLTNVLKRLRLYYQREDIMDIESSPGQGTIIRLKLPCTKEEKAAYV</sequence>
<protein>
    <recommendedName>
        <fullName evidence="3">histidine kinase</fullName>
        <ecNumber evidence="3">2.7.13.3</ecNumber>
    </recommendedName>
</protein>
<dbReference type="SMART" id="SM00304">
    <property type="entry name" value="HAMP"/>
    <property type="match status" value="1"/>
</dbReference>
<comment type="catalytic activity">
    <reaction evidence="1">
        <text>ATP + protein L-histidine = ADP + protein N-phospho-L-histidine.</text>
        <dbReference type="EC" id="2.7.13.3"/>
    </reaction>
</comment>
<dbReference type="EC" id="2.7.13.3" evidence="3"/>
<evidence type="ECO:0000259" key="11">
    <source>
        <dbReference type="PROSITE" id="PS50885"/>
    </source>
</evidence>
<evidence type="ECO:0000256" key="3">
    <source>
        <dbReference type="ARBA" id="ARBA00012438"/>
    </source>
</evidence>
<dbReference type="Pfam" id="PF00672">
    <property type="entry name" value="HAMP"/>
    <property type="match status" value="1"/>
</dbReference>
<gene>
    <name evidence="12" type="ORF">ACFSVM_01105</name>
</gene>
<evidence type="ECO:0000256" key="10">
    <source>
        <dbReference type="SAM" id="Phobius"/>
    </source>
</evidence>
<dbReference type="InterPro" id="IPR003660">
    <property type="entry name" value="HAMP_dom"/>
</dbReference>
<dbReference type="InterPro" id="IPR010559">
    <property type="entry name" value="Sig_transdc_His_kin_internal"/>
</dbReference>
<evidence type="ECO:0000256" key="2">
    <source>
        <dbReference type="ARBA" id="ARBA00004651"/>
    </source>
</evidence>
<evidence type="ECO:0000256" key="5">
    <source>
        <dbReference type="ARBA" id="ARBA00022553"/>
    </source>
</evidence>
<comment type="subcellular location">
    <subcellularLocation>
        <location evidence="2">Cell membrane</location>
        <topology evidence="2">Multi-pass membrane protein</topology>
    </subcellularLocation>
</comment>
<dbReference type="InterPro" id="IPR004358">
    <property type="entry name" value="Sig_transdc_His_kin-like_C"/>
</dbReference>
<comment type="caution">
    <text evidence="12">The sequence shown here is derived from an EMBL/GenBank/DDBJ whole genome shotgun (WGS) entry which is preliminary data.</text>
</comment>
<keyword evidence="9 10" id="KW-0472">Membrane</keyword>
<dbReference type="InterPro" id="IPR036890">
    <property type="entry name" value="HATPase_C_sf"/>
</dbReference>
<accession>A0ABW5SH99</accession>
<proteinExistence type="predicted"/>
<keyword evidence="10" id="KW-0812">Transmembrane</keyword>
<dbReference type="InterPro" id="IPR003594">
    <property type="entry name" value="HATPase_dom"/>
</dbReference>
<dbReference type="RefSeq" id="WP_379259964.1">
    <property type="nucleotide sequence ID" value="NZ_JBHUMJ010000002.1"/>
</dbReference>
<keyword evidence="10" id="KW-1133">Transmembrane helix</keyword>
<dbReference type="SUPFAM" id="SSF158472">
    <property type="entry name" value="HAMP domain-like"/>
    <property type="match status" value="1"/>
</dbReference>
<name>A0ABW5SH99_9BACL</name>
<evidence type="ECO:0000256" key="9">
    <source>
        <dbReference type="ARBA" id="ARBA00023136"/>
    </source>
</evidence>
<dbReference type="EMBL" id="JBHUMJ010000002">
    <property type="protein sequence ID" value="MFD2699054.1"/>
    <property type="molecule type" value="Genomic_DNA"/>
</dbReference>
<dbReference type="InterPro" id="IPR050640">
    <property type="entry name" value="Bact_2-comp_sensor_kinase"/>
</dbReference>
<keyword evidence="8" id="KW-0902">Two-component regulatory system</keyword>
<evidence type="ECO:0000256" key="7">
    <source>
        <dbReference type="ARBA" id="ARBA00022777"/>
    </source>
</evidence>
<dbReference type="PANTHER" id="PTHR34220:SF7">
    <property type="entry name" value="SENSOR HISTIDINE KINASE YPDA"/>
    <property type="match status" value="1"/>
</dbReference>
<dbReference type="Proteomes" id="UP001597540">
    <property type="component" value="Unassembled WGS sequence"/>
</dbReference>
<keyword evidence="13" id="KW-1185">Reference proteome</keyword>
<feature type="domain" description="HAMP" evidence="11">
    <location>
        <begin position="201"/>
        <end position="254"/>
    </location>
</feature>